<sequence>MKKLHILFLCLIVGITVNAQEVDRSKFIKDSLDIYINKALTDWRIPGAAVAIVKDGKIILMKGYGIKELGLPGKVDANTLFMIGSNTKAFTATALAMLQAEKKLSLDEKVTKYIPEFKLENKAAGEMATVKDLLSHRLGFRTFQGDFTFYNTNLSRHEVIERLGRLKATYPFRTTWGYTNAAFLTAGEIIPRVTGKQWETYLKENIFAPLGMNNTLALTAEMPKALNRSVPHTLVDGRLTAIPYCNIDGLAPAGSISSSASDMSKWVMALLDNGKVGGKQVIPAAAIAATRQPQDYVGSVEHLSGETGFQLYGLGWFLQNYKGRRLVMHDGGVSGYVSSVTLVPEEKLGIVILTNTDKNDFFETLRWDILDAMFKNKNYHYNDTYLKYEQTNTTQFRAIDKKMRDSTLLNLKPELSPGKYTGKYVNDFYGSLEITQGEKNNELEIRFEHHPKMFANLQPLGGNRFYVTFSDPVLGKAIFPFFVKDGKVTGLRVKVADFVEYGSYDFRKVEK</sequence>
<reference evidence="4" key="2">
    <citation type="submission" date="2019-03" db="EMBL/GenBank/DDBJ databases">
        <authorList>
            <person name="Yan Y.-Q."/>
            <person name="Du Z.-J."/>
        </authorList>
    </citation>
    <scope>NUCLEOTIDE SEQUENCE</scope>
    <source>
        <strain evidence="4">PP-F2FG21</strain>
    </source>
</reference>
<organism evidence="4 5">
    <name type="scientific">Mucilaginibacter phyllosphaerae</name>
    <dbReference type="NCBI Taxonomy" id="1812349"/>
    <lineage>
        <taxon>Bacteria</taxon>
        <taxon>Pseudomonadati</taxon>
        <taxon>Bacteroidota</taxon>
        <taxon>Sphingobacteriia</taxon>
        <taxon>Sphingobacteriales</taxon>
        <taxon>Sphingobacteriaceae</taxon>
        <taxon>Mucilaginibacter</taxon>
    </lineage>
</organism>
<dbReference type="InterPro" id="IPR050491">
    <property type="entry name" value="AmpC-like"/>
</dbReference>
<dbReference type="Gene3D" id="3.40.710.10">
    <property type="entry name" value="DD-peptidase/beta-lactamase superfamily"/>
    <property type="match status" value="1"/>
</dbReference>
<dbReference type="Proteomes" id="UP000297248">
    <property type="component" value="Unassembled WGS sequence"/>
</dbReference>
<feature type="domain" description="Beta-lactamase-related" evidence="2">
    <location>
        <begin position="40"/>
        <end position="368"/>
    </location>
</feature>
<comment type="caution">
    <text evidence="4">The sequence shown here is derived from an EMBL/GenBank/DDBJ whole genome shotgun (WGS) entry which is preliminary data.</text>
</comment>
<evidence type="ECO:0000313" key="3">
    <source>
        <dbReference type="EMBL" id="MBB3970021.1"/>
    </source>
</evidence>
<dbReference type="EMBL" id="SNQG01000003">
    <property type="protein sequence ID" value="TEW66417.1"/>
    <property type="molecule type" value="Genomic_DNA"/>
</dbReference>
<name>A0A4Y8ACN7_9SPHI</name>
<dbReference type="SUPFAM" id="SSF56601">
    <property type="entry name" value="beta-lactamase/transpeptidase-like"/>
    <property type="match status" value="1"/>
</dbReference>
<dbReference type="PANTHER" id="PTHR46825">
    <property type="entry name" value="D-ALANYL-D-ALANINE-CARBOXYPEPTIDASE/ENDOPEPTIDASE AMPH"/>
    <property type="match status" value="1"/>
</dbReference>
<dbReference type="RefSeq" id="WP_134336028.1">
    <property type="nucleotide sequence ID" value="NZ_BMCZ01000003.1"/>
</dbReference>
<dbReference type="EMBL" id="JACIEG010000005">
    <property type="protein sequence ID" value="MBB3970021.1"/>
    <property type="molecule type" value="Genomic_DNA"/>
</dbReference>
<evidence type="ECO:0000259" key="2">
    <source>
        <dbReference type="Pfam" id="PF00144"/>
    </source>
</evidence>
<evidence type="ECO:0000256" key="1">
    <source>
        <dbReference type="SAM" id="SignalP"/>
    </source>
</evidence>
<proteinExistence type="predicted"/>
<dbReference type="AlphaFoldDB" id="A0A4Y8ACN7"/>
<feature type="signal peptide" evidence="1">
    <location>
        <begin position="1"/>
        <end position="19"/>
    </location>
</feature>
<keyword evidence="4" id="KW-0378">Hydrolase</keyword>
<gene>
    <name evidence="4" type="ORF">E2R65_08275</name>
    <name evidence="3" type="ORF">GGR35_002637</name>
</gene>
<dbReference type="InterPro" id="IPR001466">
    <property type="entry name" value="Beta-lactam-related"/>
</dbReference>
<dbReference type="Gene3D" id="2.40.128.600">
    <property type="match status" value="1"/>
</dbReference>
<keyword evidence="6" id="KW-1185">Reference proteome</keyword>
<dbReference type="PANTHER" id="PTHR46825:SF15">
    <property type="entry name" value="BETA-LACTAMASE-RELATED DOMAIN-CONTAINING PROTEIN"/>
    <property type="match status" value="1"/>
</dbReference>
<reference evidence="3 6" key="3">
    <citation type="submission" date="2020-08" db="EMBL/GenBank/DDBJ databases">
        <title>Genomic Encyclopedia of Type Strains, Phase IV (KMG-IV): sequencing the most valuable type-strain genomes for metagenomic binning, comparative biology and taxonomic classification.</title>
        <authorList>
            <person name="Goeker M."/>
        </authorList>
    </citation>
    <scope>NUCLEOTIDE SEQUENCE [LARGE SCALE GENOMIC DNA]</scope>
    <source>
        <strain evidence="3 6">DSM 100995</strain>
    </source>
</reference>
<dbReference type="OrthoDB" id="1522765at2"/>
<dbReference type="Proteomes" id="UP000583101">
    <property type="component" value="Unassembled WGS sequence"/>
</dbReference>
<reference evidence="4 5" key="1">
    <citation type="journal article" date="2016" name="Int. J. Syst. Evol. Microbiol.">
        <title>Proposal of Mucilaginibacter phyllosphaerae sp. nov. isolated from the phyllosphere of Galium album.</title>
        <authorList>
            <person name="Aydogan E.L."/>
            <person name="Busse H.J."/>
            <person name="Moser G."/>
            <person name="Muller C."/>
            <person name="Kampfer P."/>
            <person name="Glaeser S.P."/>
        </authorList>
    </citation>
    <scope>NUCLEOTIDE SEQUENCE [LARGE SCALE GENOMIC DNA]</scope>
    <source>
        <strain evidence="4 5">PP-F2FG21</strain>
    </source>
</reference>
<evidence type="ECO:0000313" key="6">
    <source>
        <dbReference type="Proteomes" id="UP000583101"/>
    </source>
</evidence>
<dbReference type="InterPro" id="IPR012338">
    <property type="entry name" value="Beta-lactam/transpept-like"/>
</dbReference>
<feature type="chain" id="PRO_5044616432" evidence="1">
    <location>
        <begin position="20"/>
        <end position="511"/>
    </location>
</feature>
<dbReference type="GO" id="GO:0016787">
    <property type="term" value="F:hydrolase activity"/>
    <property type="evidence" value="ECO:0007669"/>
    <property type="project" value="UniProtKB-KW"/>
</dbReference>
<protein>
    <submittedName>
        <fullName evidence="3">CubicO group peptidase (Beta-lactamase class C family)</fullName>
    </submittedName>
    <submittedName>
        <fullName evidence="4">Serine hydrolase</fullName>
    </submittedName>
</protein>
<keyword evidence="1" id="KW-0732">Signal</keyword>
<dbReference type="Pfam" id="PF00144">
    <property type="entry name" value="Beta-lactamase"/>
    <property type="match status" value="1"/>
</dbReference>
<evidence type="ECO:0000313" key="5">
    <source>
        <dbReference type="Proteomes" id="UP000297248"/>
    </source>
</evidence>
<evidence type="ECO:0000313" key="4">
    <source>
        <dbReference type="EMBL" id="TEW66417.1"/>
    </source>
</evidence>
<accession>A0A4Y8ACN7</accession>